<feature type="domain" description="Spore protein YkvP/CgeB glycosyl transferase-like" evidence="1">
    <location>
        <begin position="181"/>
        <end position="294"/>
    </location>
</feature>
<name>A0ABS5LB04_9BACI</name>
<comment type="caution">
    <text evidence="2">The sequence shown here is derived from an EMBL/GenBank/DDBJ whole genome shotgun (WGS) entry which is preliminary data.</text>
</comment>
<gene>
    <name evidence="2" type="ORF">J9317_03780</name>
</gene>
<dbReference type="InterPro" id="IPR055259">
    <property type="entry name" value="YkvP/CgeB_Glyco_trans-like"/>
</dbReference>
<dbReference type="Pfam" id="PF13524">
    <property type="entry name" value="Glyco_trans_1_2"/>
    <property type="match status" value="1"/>
</dbReference>
<dbReference type="SUPFAM" id="SSF53756">
    <property type="entry name" value="UDP-Glycosyltransferase/glycogen phosphorylase"/>
    <property type="match status" value="1"/>
</dbReference>
<dbReference type="Proteomes" id="UP000682403">
    <property type="component" value="Unassembled WGS sequence"/>
</dbReference>
<dbReference type="Gene3D" id="3.40.50.2000">
    <property type="entry name" value="Glycogen Phosphorylase B"/>
    <property type="match status" value="1"/>
</dbReference>
<reference evidence="2 3" key="1">
    <citation type="submission" date="2021-04" db="EMBL/GenBank/DDBJ databases">
        <title>Metabacillus sp. strain KIGAM252 whole genome sequence.</title>
        <authorList>
            <person name="Seo M.-J."/>
            <person name="Cho E.-S."/>
            <person name="Hwang C.Y."/>
            <person name="Yoon D.J."/>
        </authorList>
    </citation>
    <scope>NUCLEOTIDE SEQUENCE [LARGE SCALE GENOMIC DNA]</scope>
    <source>
        <strain evidence="2 3">KIGAM252</strain>
    </source>
</reference>
<evidence type="ECO:0000313" key="2">
    <source>
        <dbReference type="EMBL" id="MBS2967895.1"/>
    </source>
</evidence>
<evidence type="ECO:0000313" key="3">
    <source>
        <dbReference type="Proteomes" id="UP000682403"/>
    </source>
</evidence>
<proteinExistence type="predicted"/>
<accession>A0ABS5LB04</accession>
<organism evidence="2 3">
    <name type="scientific">Metabacillus flavus</name>
    <dbReference type="NCBI Taxonomy" id="2823519"/>
    <lineage>
        <taxon>Bacteria</taxon>
        <taxon>Bacillati</taxon>
        <taxon>Bacillota</taxon>
        <taxon>Bacilli</taxon>
        <taxon>Bacillales</taxon>
        <taxon>Bacillaceae</taxon>
        <taxon>Metabacillus</taxon>
    </lineage>
</organism>
<protein>
    <submittedName>
        <fullName evidence="2">Glycosyltransferase family 1 protein</fullName>
    </submittedName>
</protein>
<evidence type="ECO:0000259" key="1">
    <source>
        <dbReference type="Pfam" id="PF13524"/>
    </source>
</evidence>
<sequence length="306" mass="34703">MRKEVKITLKTNKKLIMCYGKTAFTPGRYLEDGLRSIGANVDVYKTEIDFGAIDFSEVAGVLFVESPSKPAVKTKNIDLVTVPKLLWVHHGENRIPTNVKLAKKFKADLILMAHSLHLAKRFPAPVRFFPFAMAKNIFNSKTDLNERPIDISFVGSRDPGYYQKRRIALKAIKEKFSSSYKLSLNSSVFVNGLAEQYSKSKIVVNHTADTIKSLNMRIFEGMGCGALVITDFVPGQDQLFRDQEHYVLFKNHAELLEKIDYYLTHPKEAQKIASAGHLHLLSSHTYEHRAHEIFRHIEELAANAPD</sequence>
<keyword evidence="3" id="KW-1185">Reference proteome</keyword>
<dbReference type="EMBL" id="JAGVRK010000001">
    <property type="protein sequence ID" value="MBS2967895.1"/>
    <property type="molecule type" value="Genomic_DNA"/>
</dbReference>